<dbReference type="EMBL" id="ACDY02000003">
    <property type="protein sequence ID" value="EEZ72108.1"/>
    <property type="molecule type" value="Genomic_DNA"/>
</dbReference>
<accession>D0W1I2</accession>
<comment type="caution">
    <text evidence="1">The sequence shown here is derived from an EMBL/GenBank/DDBJ whole genome shotgun (WGS) entry which is preliminary data.</text>
</comment>
<organism evidence="1 2">
    <name type="scientific">Neisseria cinerea ATCC 14685</name>
    <dbReference type="NCBI Taxonomy" id="546262"/>
    <lineage>
        <taxon>Bacteria</taxon>
        <taxon>Pseudomonadati</taxon>
        <taxon>Pseudomonadota</taxon>
        <taxon>Betaproteobacteria</taxon>
        <taxon>Neisseriales</taxon>
        <taxon>Neisseriaceae</taxon>
        <taxon>Neisseria</taxon>
    </lineage>
</organism>
<name>D0W1I2_NEICI</name>
<protein>
    <submittedName>
        <fullName evidence="1">Uncharacterized protein</fullName>
    </submittedName>
</protein>
<sequence length="88" mass="10142">MGQVFRQNLKSLCQSKTSRNPRFVGQVFRRSTQSEQPSPLVVIPDLWGKSSDAEKAYEVAKNECRNPRFVGQVFRLEPEQRLRSTVES</sequence>
<gene>
    <name evidence="1" type="ORF">NEICINOT_03505</name>
</gene>
<dbReference type="Proteomes" id="UP000003294">
    <property type="component" value="Unassembled WGS sequence"/>
</dbReference>
<evidence type="ECO:0000313" key="1">
    <source>
        <dbReference type="EMBL" id="EEZ72108.1"/>
    </source>
</evidence>
<evidence type="ECO:0000313" key="2">
    <source>
        <dbReference type="Proteomes" id="UP000003294"/>
    </source>
</evidence>
<reference evidence="1 2" key="1">
    <citation type="submission" date="2009-10" db="EMBL/GenBank/DDBJ databases">
        <authorList>
            <person name="Weinstock G."/>
            <person name="Sodergren E."/>
            <person name="Clifton S."/>
            <person name="Fulton L."/>
            <person name="Fulton B."/>
            <person name="Courtney L."/>
            <person name="Fronick C."/>
            <person name="Harrison M."/>
            <person name="Strong C."/>
            <person name="Farmer C."/>
            <person name="Delahaunty K."/>
            <person name="Markovic C."/>
            <person name="Hall O."/>
            <person name="Minx P."/>
            <person name="Tomlinson C."/>
            <person name="Mitreva M."/>
            <person name="Nelson J."/>
            <person name="Hou S."/>
            <person name="Wollam A."/>
            <person name="Pepin K.H."/>
            <person name="Johnson M."/>
            <person name="Bhonagiri V."/>
            <person name="Nash W.E."/>
            <person name="Warren W."/>
            <person name="Chinwalla A."/>
            <person name="Mardis E.R."/>
            <person name="Wilson R.K."/>
        </authorList>
    </citation>
    <scope>NUCLEOTIDE SEQUENCE [LARGE SCALE GENOMIC DNA]</scope>
    <source>
        <strain evidence="1 2">ATCC 14685</strain>
    </source>
</reference>
<proteinExistence type="predicted"/>
<dbReference type="AlphaFoldDB" id="D0W1I2"/>